<evidence type="ECO:0000256" key="1">
    <source>
        <dbReference type="SAM" id="MobiDB-lite"/>
    </source>
</evidence>
<sequence>MKLKNLTPLAACLILSGCVVGAAVDLAATTVVTAGKLAVKGTGAVINAAIPDGDDKKKKDKKKQKKAQQPETQQVPPPPYAPTQTAPAHTRYITVDADSNVVEERDAP</sequence>
<dbReference type="PROSITE" id="PS51257">
    <property type="entry name" value="PROKAR_LIPOPROTEIN"/>
    <property type="match status" value="1"/>
</dbReference>
<proteinExistence type="predicted"/>
<evidence type="ECO:0000313" key="4">
    <source>
        <dbReference type="Proteomes" id="UP001621964"/>
    </source>
</evidence>
<feature type="signal peptide" evidence="2">
    <location>
        <begin position="1"/>
        <end position="22"/>
    </location>
</feature>
<dbReference type="NCBIfam" id="NF038104">
    <property type="entry name" value="lipo_NF038104"/>
    <property type="match status" value="1"/>
</dbReference>
<organism evidence="3 4">
    <name type="scientific">Neisseria oralis</name>
    <dbReference type="NCBI Taxonomy" id="1107316"/>
    <lineage>
        <taxon>Bacteria</taxon>
        <taxon>Pseudomonadati</taxon>
        <taxon>Pseudomonadota</taxon>
        <taxon>Betaproteobacteria</taxon>
        <taxon>Neisseriales</taxon>
        <taxon>Neisseriaceae</taxon>
        <taxon>Neisseria</taxon>
    </lineage>
</organism>
<reference evidence="3 4" key="1">
    <citation type="submission" date="2024-11" db="EMBL/GenBank/DDBJ databases">
        <authorList>
            <person name="Mikucki A.G."/>
            <person name="Kahler C.M."/>
        </authorList>
    </citation>
    <scope>NUCLEOTIDE SEQUENCE [LARGE SCALE GENOMIC DNA]</scope>
    <source>
        <strain evidence="3 4">EXNM717</strain>
    </source>
</reference>
<keyword evidence="4" id="KW-1185">Reference proteome</keyword>
<keyword evidence="2" id="KW-0732">Signal</keyword>
<keyword evidence="3" id="KW-0449">Lipoprotein</keyword>
<name>A0ABW8Q5H4_9NEIS</name>
<feature type="chain" id="PRO_5046324246" evidence="2">
    <location>
        <begin position="23"/>
        <end position="108"/>
    </location>
</feature>
<feature type="region of interest" description="Disordered" evidence="1">
    <location>
        <begin position="48"/>
        <end position="108"/>
    </location>
</feature>
<dbReference type="RefSeq" id="WP_405386861.1">
    <property type="nucleotide sequence ID" value="NZ_JBJGEB010000011.1"/>
</dbReference>
<comment type="caution">
    <text evidence="3">The sequence shown here is derived from an EMBL/GenBank/DDBJ whole genome shotgun (WGS) entry which is preliminary data.</text>
</comment>
<evidence type="ECO:0000313" key="3">
    <source>
        <dbReference type="EMBL" id="MFK7642841.1"/>
    </source>
</evidence>
<protein>
    <submittedName>
        <fullName evidence="3">NF038104 family lipoprotein</fullName>
    </submittedName>
</protein>
<dbReference type="EMBL" id="JBJGEB010000011">
    <property type="protein sequence ID" value="MFK7642841.1"/>
    <property type="molecule type" value="Genomic_DNA"/>
</dbReference>
<evidence type="ECO:0000256" key="2">
    <source>
        <dbReference type="SAM" id="SignalP"/>
    </source>
</evidence>
<gene>
    <name evidence="3" type="ORF">ACI43T_10145</name>
</gene>
<dbReference type="Proteomes" id="UP001621964">
    <property type="component" value="Unassembled WGS sequence"/>
</dbReference>
<accession>A0ABW8Q5H4</accession>